<dbReference type="AlphaFoldDB" id="A0A024USX4"/>
<dbReference type="VEuPathDB" id="FungiDB:H310_01286"/>
<protein>
    <submittedName>
        <fullName evidence="1">Uncharacterized protein</fullName>
    </submittedName>
</protein>
<accession>A0A024USX4</accession>
<proteinExistence type="predicted"/>
<evidence type="ECO:0000313" key="1">
    <source>
        <dbReference type="EMBL" id="ETW08768.1"/>
    </source>
</evidence>
<sequence length="136" mass="15502">MRVARRLSFIRQPLTSRSPVNPPNETLFIPFDQLLAVGRSSLLRAFTFGTSRLVTLAWRSLKEAHNTDRRHNLKAANSAMLGCFQPNCKCMDNIIHDIACAAIHPEKHRHRLHTSWPKLTPGFFSLFRMSAKASYS</sequence>
<dbReference type="GeneID" id="20078336"/>
<reference evidence="1" key="1">
    <citation type="submission" date="2013-12" db="EMBL/GenBank/DDBJ databases">
        <title>The Genome Sequence of Aphanomyces invadans NJM9701.</title>
        <authorList>
            <consortium name="The Broad Institute Genomics Platform"/>
            <person name="Russ C."/>
            <person name="Tyler B."/>
            <person name="van West P."/>
            <person name="Dieguez-Uribeondo J."/>
            <person name="Young S.K."/>
            <person name="Zeng Q."/>
            <person name="Gargeya S."/>
            <person name="Fitzgerald M."/>
            <person name="Abouelleil A."/>
            <person name="Alvarado L."/>
            <person name="Chapman S.B."/>
            <person name="Gainer-Dewar J."/>
            <person name="Goldberg J."/>
            <person name="Griggs A."/>
            <person name="Gujja S."/>
            <person name="Hansen M."/>
            <person name="Howarth C."/>
            <person name="Imamovic A."/>
            <person name="Ireland A."/>
            <person name="Larimer J."/>
            <person name="McCowan C."/>
            <person name="Murphy C."/>
            <person name="Pearson M."/>
            <person name="Poon T.W."/>
            <person name="Priest M."/>
            <person name="Roberts A."/>
            <person name="Saif S."/>
            <person name="Shea T."/>
            <person name="Sykes S."/>
            <person name="Wortman J."/>
            <person name="Nusbaum C."/>
            <person name="Birren B."/>
        </authorList>
    </citation>
    <scope>NUCLEOTIDE SEQUENCE [LARGE SCALE GENOMIC DNA]</scope>
    <source>
        <strain evidence="1">NJM9701</strain>
    </source>
</reference>
<organism evidence="1">
    <name type="scientific">Aphanomyces invadans</name>
    <dbReference type="NCBI Taxonomy" id="157072"/>
    <lineage>
        <taxon>Eukaryota</taxon>
        <taxon>Sar</taxon>
        <taxon>Stramenopiles</taxon>
        <taxon>Oomycota</taxon>
        <taxon>Saprolegniomycetes</taxon>
        <taxon>Saprolegniales</taxon>
        <taxon>Verrucalvaceae</taxon>
        <taxon>Aphanomyces</taxon>
    </lineage>
</organism>
<dbReference type="EMBL" id="KI913953">
    <property type="protein sequence ID" value="ETW08768.1"/>
    <property type="molecule type" value="Genomic_DNA"/>
</dbReference>
<name>A0A024USX4_9STRA</name>
<gene>
    <name evidence="1" type="ORF">H310_01286</name>
</gene>
<dbReference type="OrthoDB" id="6077599at2759"/>
<dbReference type="RefSeq" id="XP_008862573.1">
    <property type="nucleotide sequence ID" value="XM_008864351.1"/>
</dbReference>